<evidence type="ECO:0000259" key="19">
    <source>
        <dbReference type="Pfam" id="PF02096"/>
    </source>
</evidence>
<dbReference type="AlphaFoldDB" id="A0A1H0QP27"/>
<feature type="transmembrane region" description="Helical" evidence="18">
    <location>
        <begin position="217"/>
        <end position="242"/>
    </location>
</feature>
<name>A0A1H0QP27_9ACTN</name>
<evidence type="ECO:0000313" key="21">
    <source>
        <dbReference type="Proteomes" id="UP000199497"/>
    </source>
</evidence>
<feature type="region of interest" description="Disordered" evidence="17">
    <location>
        <begin position="260"/>
        <end position="404"/>
    </location>
</feature>
<dbReference type="GO" id="GO:0032977">
    <property type="term" value="F:membrane insertase activity"/>
    <property type="evidence" value="ECO:0007669"/>
    <property type="project" value="InterPro"/>
</dbReference>
<dbReference type="InterPro" id="IPR001708">
    <property type="entry name" value="YidC/ALB3/OXA1/COX18"/>
</dbReference>
<keyword evidence="4" id="KW-0813">Transport</keyword>
<proteinExistence type="inferred from homology"/>
<evidence type="ECO:0000256" key="7">
    <source>
        <dbReference type="ARBA" id="ARBA00022927"/>
    </source>
</evidence>
<dbReference type="PANTHER" id="PTHR12428">
    <property type="entry name" value="OXA1"/>
    <property type="match status" value="1"/>
</dbReference>
<evidence type="ECO:0000256" key="13">
    <source>
        <dbReference type="ARBA" id="ARBA00031538"/>
    </source>
</evidence>
<evidence type="ECO:0000256" key="5">
    <source>
        <dbReference type="ARBA" id="ARBA00022475"/>
    </source>
</evidence>
<dbReference type="Proteomes" id="UP000199497">
    <property type="component" value="Unassembled WGS sequence"/>
</dbReference>
<evidence type="ECO:0000256" key="1">
    <source>
        <dbReference type="ARBA" id="ARBA00004651"/>
    </source>
</evidence>
<dbReference type="STRING" id="405564.SAMN04487905_102304"/>
<sequence>MEQFFGFILYPVSGLLWVWHQIFGAVFGPDHGISWVLSVFFLVFTLRVLLLKPALSQIRAGRKMQKFAPQMQKIREKYKNDRQKMAQEMQRMQSEQGVNPLGGCLPALVQIPVFLSLFHVLRGFDPTEESEGNFVFGPEGVRSFVNADIFGAKLSNWITQPEQRLEQFGTTRPDMIAVGIPLMIVASVATYFTMRMSMKRQSDAAMANPQSAMMGKVMMYLAPIGALVSGWFLPLAVLFYWLANNVWTLGQQHFLTNKVDREEERRKEQEIAAKKEAPRPKPGQKPKRDRQGSGGTATDETVEAEAGTGDPEEEGGSVGTKSGSSSKNGSTGKKTAQGANGSKTGSGGSKSAAGAKSGGGSGGAAKGGAKSSGSGGGSGNKKGQQSKNRSGKQTPAQRSQKKRR</sequence>
<evidence type="ECO:0000256" key="16">
    <source>
        <dbReference type="RuleBase" id="RU003945"/>
    </source>
</evidence>
<reference evidence="21" key="1">
    <citation type="submission" date="2016-10" db="EMBL/GenBank/DDBJ databases">
        <authorList>
            <person name="Varghese N."/>
            <person name="Submissions S."/>
        </authorList>
    </citation>
    <scope>NUCLEOTIDE SEQUENCE [LARGE SCALE GENOMIC DNA]</scope>
    <source>
        <strain evidence="21">DSM 46732</strain>
    </source>
</reference>
<keyword evidence="5" id="KW-1003">Cell membrane</keyword>
<dbReference type="CDD" id="cd20070">
    <property type="entry name" value="5TM_YidC_Alb3"/>
    <property type="match status" value="1"/>
</dbReference>
<evidence type="ECO:0000256" key="6">
    <source>
        <dbReference type="ARBA" id="ARBA00022692"/>
    </source>
</evidence>
<gene>
    <name evidence="20" type="ORF">SAMN04487905_102304</name>
</gene>
<keyword evidence="9 18" id="KW-0472">Membrane</keyword>
<comment type="similarity">
    <text evidence="2">Belongs to the OXA1/ALB3/YidC family. Type 1 subfamily.</text>
</comment>
<dbReference type="RefSeq" id="WP_092597989.1">
    <property type="nucleotide sequence ID" value="NZ_FNJR01000002.1"/>
</dbReference>
<evidence type="ECO:0000256" key="8">
    <source>
        <dbReference type="ARBA" id="ARBA00022989"/>
    </source>
</evidence>
<keyword evidence="6 16" id="KW-0812">Transmembrane</keyword>
<dbReference type="NCBIfam" id="NF002899">
    <property type="entry name" value="PRK03449.1"/>
    <property type="match status" value="1"/>
</dbReference>
<dbReference type="Pfam" id="PF02096">
    <property type="entry name" value="60KD_IMP"/>
    <property type="match status" value="1"/>
</dbReference>
<comment type="subunit">
    <text evidence="12">Interacts with the Sec translocase complex via SecD. Specifically interacts with transmembrane segments of nascent integral membrane proteins during membrane integration.</text>
</comment>
<evidence type="ECO:0000256" key="2">
    <source>
        <dbReference type="ARBA" id="ARBA00010527"/>
    </source>
</evidence>
<dbReference type="InterPro" id="IPR028055">
    <property type="entry name" value="YidC/Oxa/ALB_C"/>
</dbReference>
<organism evidence="20 21">
    <name type="scientific">Actinopolyspora xinjiangensis</name>
    <dbReference type="NCBI Taxonomy" id="405564"/>
    <lineage>
        <taxon>Bacteria</taxon>
        <taxon>Bacillati</taxon>
        <taxon>Actinomycetota</taxon>
        <taxon>Actinomycetes</taxon>
        <taxon>Actinopolysporales</taxon>
        <taxon>Actinopolysporaceae</taxon>
        <taxon>Actinopolyspora</taxon>
    </lineage>
</organism>
<comment type="subcellular location">
    <subcellularLocation>
        <location evidence="1">Cell membrane</location>
        <topology evidence="1">Multi-pass membrane protein</topology>
    </subcellularLocation>
    <subcellularLocation>
        <location evidence="16">Membrane</location>
        <topology evidence="16">Multi-pass membrane protein</topology>
    </subcellularLocation>
</comment>
<evidence type="ECO:0000256" key="11">
    <source>
        <dbReference type="ARBA" id="ARBA00025034"/>
    </source>
</evidence>
<dbReference type="OrthoDB" id="9780552at2"/>
<accession>A0A1H0QP27</accession>
<keyword evidence="21" id="KW-1185">Reference proteome</keyword>
<keyword evidence="7" id="KW-0653">Protein transport</keyword>
<feature type="compositionally biased region" description="Polar residues" evidence="17">
    <location>
        <begin position="385"/>
        <end position="398"/>
    </location>
</feature>
<dbReference type="GO" id="GO:0051205">
    <property type="term" value="P:protein insertion into membrane"/>
    <property type="evidence" value="ECO:0007669"/>
    <property type="project" value="TreeGrafter"/>
</dbReference>
<feature type="transmembrane region" description="Helical" evidence="18">
    <location>
        <begin position="175"/>
        <end position="196"/>
    </location>
</feature>
<keyword evidence="10" id="KW-0143">Chaperone</keyword>
<evidence type="ECO:0000256" key="3">
    <source>
        <dbReference type="ARBA" id="ARBA00015325"/>
    </source>
</evidence>
<feature type="compositionally biased region" description="Low complexity" evidence="17">
    <location>
        <begin position="319"/>
        <end position="355"/>
    </location>
</feature>
<feature type="transmembrane region" description="Helical" evidence="18">
    <location>
        <begin position="7"/>
        <end position="27"/>
    </location>
</feature>
<feature type="compositionally biased region" description="Basic and acidic residues" evidence="17">
    <location>
        <begin position="260"/>
        <end position="279"/>
    </location>
</feature>
<evidence type="ECO:0000256" key="14">
    <source>
        <dbReference type="ARBA" id="ARBA00033245"/>
    </source>
</evidence>
<evidence type="ECO:0000256" key="17">
    <source>
        <dbReference type="SAM" id="MobiDB-lite"/>
    </source>
</evidence>
<keyword evidence="8 18" id="KW-1133">Transmembrane helix</keyword>
<dbReference type="PANTHER" id="PTHR12428:SF65">
    <property type="entry name" value="CYTOCHROME C OXIDASE ASSEMBLY PROTEIN COX18, MITOCHONDRIAL"/>
    <property type="match status" value="1"/>
</dbReference>
<evidence type="ECO:0000256" key="12">
    <source>
        <dbReference type="ARBA" id="ARBA00026028"/>
    </source>
</evidence>
<evidence type="ECO:0000256" key="4">
    <source>
        <dbReference type="ARBA" id="ARBA00022448"/>
    </source>
</evidence>
<dbReference type="NCBIfam" id="TIGR03592">
    <property type="entry name" value="yidC_oxa1_cterm"/>
    <property type="match status" value="1"/>
</dbReference>
<feature type="transmembrane region" description="Helical" evidence="18">
    <location>
        <begin position="33"/>
        <end position="55"/>
    </location>
</feature>
<feature type="compositionally biased region" description="Gly residues" evidence="17">
    <location>
        <begin position="356"/>
        <end position="366"/>
    </location>
</feature>
<dbReference type="InterPro" id="IPR047196">
    <property type="entry name" value="YidC_ALB_C"/>
</dbReference>
<evidence type="ECO:0000313" key="20">
    <source>
        <dbReference type="EMBL" id="SDP18466.1"/>
    </source>
</evidence>
<dbReference type="GO" id="GO:0005886">
    <property type="term" value="C:plasma membrane"/>
    <property type="evidence" value="ECO:0007669"/>
    <property type="project" value="UniProtKB-SubCell"/>
</dbReference>
<comment type="function">
    <text evidence="11">Required for the insertion and/or proper folding and/or complex formation of integral membrane proteins into the membrane. Involved in integration of membrane proteins that insert both dependently and independently of the Sec translocase complex, as well as at least some lipoproteins. Aids folding of multispanning membrane proteins.</text>
</comment>
<evidence type="ECO:0000256" key="10">
    <source>
        <dbReference type="ARBA" id="ARBA00023186"/>
    </source>
</evidence>
<feature type="domain" description="Membrane insertase YidC/Oxa/ALB C-terminal" evidence="19">
    <location>
        <begin position="35"/>
        <end position="256"/>
    </location>
</feature>
<evidence type="ECO:0000256" key="18">
    <source>
        <dbReference type="SAM" id="Phobius"/>
    </source>
</evidence>
<evidence type="ECO:0000256" key="15">
    <source>
        <dbReference type="ARBA" id="ARBA00033342"/>
    </source>
</evidence>
<dbReference type="EMBL" id="FNJR01000002">
    <property type="protein sequence ID" value="SDP18466.1"/>
    <property type="molecule type" value="Genomic_DNA"/>
</dbReference>
<protein>
    <recommendedName>
        <fullName evidence="3">Membrane protein insertase YidC</fullName>
    </recommendedName>
    <alternativeName>
        <fullName evidence="15">Foldase YidC</fullName>
    </alternativeName>
    <alternativeName>
        <fullName evidence="14">Membrane integrase YidC</fullName>
    </alternativeName>
    <alternativeName>
        <fullName evidence="13">Membrane protein YidC</fullName>
    </alternativeName>
</protein>
<evidence type="ECO:0000256" key="9">
    <source>
        <dbReference type="ARBA" id="ARBA00023136"/>
    </source>
</evidence>
<dbReference type="GO" id="GO:0015031">
    <property type="term" value="P:protein transport"/>
    <property type="evidence" value="ECO:0007669"/>
    <property type="project" value="UniProtKB-KW"/>
</dbReference>